<dbReference type="SMART" id="SM00220">
    <property type="entry name" value="S_TKc"/>
    <property type="match status" value="1"/>
</dbReference>
<dbReference type="AlphaFoldDB" id="A0A0D3QDD1"/>
<evidence type="ECO:0000256" key="11">
    <source>
        <dbReference type="SAM" id="MobiDB-lite"/>
    </source>
</evidence>
<feature type="binding site" evidence="10">
    <location>
        <position position="266"/>
    </location>
    <ligand>
        <name>ATP</name>
        <dbReference type="ChEBI" id="CHEBI:30616"/>
    </ligand>
</feature>
<evidence type="ECO:0000256" key="9">
    <source>
        <dbReference type="ARBA" id="ARBA00048679"/>
    </source>
</evidence>
<name>A0A0D3QDD1_ANOCL</name>
<dbReference type="InterPro" id="IPR001245">
    <property type="entry name" value="Ser-Thr/Tyr_kinase_cat_dom"/>
</dbReference>
<evidence type="ECO:0000313" key="14">
    <source>
        <dbReference type="EMBL" id="AJC98918.1"/>
    </source>
</evidence>
<feature type="compositionally biased region" description="Polar residues" evidence="11">
    <location>
        <begin position="198"/>
        <end position="211"/>
    </location>
</feature>
<feature type="domain" description="Protein kinase" evidence="12">
    <location>
        <begin position="238"/>
        <end position="517"/>
    </location>
</feature>
<dbReference type="GO" id="GO:0005524">
    <property type="term" value="F:ATP binding"/>
    <property type="evidence" value="ECO:0007669"/>
    <property type="project" value="UniProtKB-UniRule"/>
</dbReference>
<dbReference type="InterPro" id="IPR011009">
    <property type="entry name" value="Kinase-like_dom_sf"/>
</dbReference>
<dbReference type="FunFam" id="1.10.510.10:FF:000754">
    <property type="entry name" value="Interleukin-1 receptor-associated kinase"/>
    <property type="match status" value="1"/>
</dbReference>
<protein>
    <recommendedName>
        <fullName evidence="2">non-specific serine/threonine protein kinase</fullName>
        <ecNumber evidence="2">2.7.11.1</ecNumber>
    </recommendedName>
</protein>
<dbReference type="PROSITE" id="PS50011">
    <property type="entry name" value="PROTEIN_KINASE_DOM"/>
    <property type="match status" value="1"/>
</dbReference>
<dbReference type="PANTHER" id="PTHR48006:SF102">
    <property type="entry name" value="LEUCINE-RICH REPEAT-CONTAINING PROTEIN DDB_G0281931-RELATED"/>
    <property type="match status" value="1"/>
</dbReference>
<reference evidence="14" key="1">
    <citation type="journal article" date="2014" name="G3 (Bethesda)">
        <title>Population Genetics of Anopheles coluzzii Immune Pathways and Genes.</title>
        <authorList>
            <person name="Rottschaefer S.M."/>
            <person name="Crawford J.E."/>
            <person name="Riehle M.M."/>
            <person name="Guelbeogo W.M."/>
            <person name="Gneme A."/>
            <person name="Sagnon N."/>
            <person name="Vernick K.D."/>
            <person name="Lazzaro B.P."/>
        </authorList>
    </citation>
    <scope>NUCLEOTIDE SEQUENCE</scope>
    <source>
        <strain evidence="13">G08432</strain>
        <strain evidence="14">G08462</strain>
    </source>
</reference>
<evidence type="ECO:0000256" key="4">
    <source>
        <dbReference type="ARBA" id="ARBA00022679"/>
    </source>
</evidence>
<sequence length="517" mass="57897">MLCPIMSKPNGQHTEMEGKPSGLSAATTVPPLSNFVYIYDIPRMEKKRLAALLEVNNKWYELGEKQMGYSTVELDSTQRCCQRNNRSPAEQLLDKWGNYNHTITELFVVLSREKLYNCMELIKRYVDSRYHVLIKESASDGRNAVANMATFSGANNNANVPNGHRAAHRLKDGAADQKVNGGGGGGDGAAAAAAAATNDKSNPTNSKENSPFANELADLTSLIPKISYEELTAATDNWSERNILGKGGFGTVYRGNFKHTFMAIKKIDYNKVKSSEAERIQLQQSFNELRFLNSCRHDNIVPLFGYCIEKEPCLVYQFMPGGSLDKSLFARRPASPLTWRERMNIAIGTARGLQYLHTFGDKPFIHGDIKPGNILLNEYKQPRIGDFGLTRQGAVQDSATVVSRVYGTRPYIPKEFYDRRELSTKVDTYSFGVVLYEIGTGLRAWDERRTEKHLKDYIARAVQEQMHVTQLADQSLPMDAEALMCCFKLLQVGRVCTADDPKQRPDMVGVMWQLSAA</sequence>
<dbReference type="VEuPathDB" id="VectorBase:ACON2_042642"/>
<dbReference type="EC" id="2.7.11.1" evidence="2"/>
<dbReference type="Pfam" id="PF00531">
    <property type="entry name" value="Death"/>
    <property type="match status" value="1"/>
</dbReference>
<evidence type="ECO:0000256" key="5">
    <source>
        <dbReference type="ARBA" id="ARBA00022741"/>
    </source>
</evidence>
<dbReference type="Gene3D" id="1.10.510.10">
    <property type="entry name" value="Transferase(Phosphotransferase) domain 1"/>
    <property type="match status" value="1"/>
</dbReference>
<dbReference type="EMBL" id="KP274744">
    <property type="protein sequence ID" value="AJC98910.1"/>
    <property type="molecule type" value="Genomic_DNA"/>
</dbReference>
<dbReference type="GO" id="GO:0004674">
    <property type="term" value="F:protein serine/threonine kinase activity"/>
    <property type="evidence" value="ECO:0007669"/>
    <property type="project" value="UniProtKB-KW"/>
</dbReference>
<dbReference type="VEuPathDB" id="VectorBase:ACMO_011649"/>
<dbReference type="InterPro" id="IPR000488">
    <property type="entry name" value="Death_dom"/>
</dbReference>
<dbReference type="InterPro" id="IPR011029">
    <property type="entry name" value="DEATH-like_dom_sf"/>
</dbReference>
<evidence type="ECO:0000256" key="1">
    <source>
        <dbReference type="ARBA" id="ARBA00008718"/>
    </source>
</evidence>
<dbReference type="PROSITE" id="PS00107">
    <property type="entry name" value="PROTEIN_KINASE_ATP"/>
    <property type="match status" value="1"/>
</dbReference>
<keyword evidence="4" id="KW-0808">Transferase</keyword>
<evidence type="ECO:0000256" key="10">
    <source>
        <dbReference type="PROSITE-ProRule" id="PRU10141"/>
    </source>
</evidence>
<dbReference type="GO" id="GO:0045087">
    <property type="term" value="P:innate immune response"/>
    <property type="evidence" value="ECO:0007669"/>
    <property type="project" value="UniProtKB-ARBA"/>
</dbReference>
<keyword evidence="6" id="KW-0418">Kinase</keyword>
<proteinExistence type="inferred from homology"/>
<organism evidence="14">
    <name type="scientific">Anopheles coluzzii</name>
    <name type="common">African malaria mosquito</name>
    <dbReference type="NCBI Taxonomy" id="1518534"/>
    <lineage>
        <taxon>Eukaryota</taxon>
        <taxon>Metazoa</taxon>
        <taxon>Ecdysozoa</taxon>
        <taxon>Arthropoda</taxon>
        <taxon>Hexapoda</taxon>
        <taxon>Insecta</taxon>
        <taxon>Pterygota</taxon>
        <taxon>Neoptera</taxon>
        <taxon>Endopterygota</taxon>
        <taxon>Diptera</taxon>
        <taxon>Nematocera</taxon>
        <taxon>Culicoidea</taxon>
        <taxon>Culicidae</taxon>
        <taxon>Anophelinae</taxon>
        <taxon>Anopheles</taxon>
    </lineage>
</organism>
<comment type="catalytic activity">
    <reaction evidence="9">
        <text>L-seryl-[protein] + ATP = O-phospho-L-seryl-[protein] + ADP + H(+)</text>
        <dbReference type="Rhea" id="RHEA:17989"/>
        <dbReference type="Rhea" id="RHEA-COMP:9863"/>
        <dbReference type="Rhea" id="RHEA-COMP:11604"/>
        <dbReference type="ChEBI" id="CHEBI:15378"/>
        <dbReference type="ChEBI" id="CHEBI:29999"/>
        <dbReference type="ChEBI" id="CHEBI:30616"/>
        <dbReference type="ChEBI" id="CHEBI:83421"/>
        <dbReference type="ChEBI" id="CHEBI:456216"/>
        <dbReference type="EC" id="2.7.11.1"/>
    </reaction>
</comment>
<evidence type="ECO:0000256" key="8">
    <source>
        <dbReference type="ARBA" id="ARBA00047899"/>
    </source>
</evidence>
<dbReference type="GO" id="GO:0007165">
    <property type="term" value="P:signal transduction"/>
    <property type="evidence" value="ECO:0007669"/>
    <property type="project" value="InterPro"/>
</dbReference>
<dbReference type="Gene3D" id="3.30.200.20">
    <property type="entry name" value="Phosphorylase Kinase, domain 1"/>
    <property type="match status" value="1"/>
</dbReference>
<dbReference type="InterPro" id="IPR008271">
    <property type="entry name" value="Ser/Thr_kinase_AS"/>
</dbReference>
<comment type="similarity">
    <text evidence="1">Belongs to the protein kinase superfamily. TKL Ser/Thr protein kinase family. Pelle subfamily.</text>
</comment>
<dbReference type="Gene3D" id="1.10.533.10">
    <property type="entry name" value="Death Domain, Fas"/>
    <property type="match status" value="1"/>
</dbReference>
<keyword evidence="5 10" id="KW-0547">Nucleotide-binding</keyword>
<comment type="catalytic activity">
    <reaction evidence="8">
        <text>L-threonyl-[protein] + ATP = O-phospho-L-threonyl-[protein] + ADP + H(+)</text>
        <dbReference type="Rhea" id="RHEA:46608"/>
        <dbReference type="Rhea" id="RHEA-COMP:11060"/>
        <dbReference type="Rhea" id="RHEA-COMP:11605"/>
        <dbReference type="ChEBI" id="CHEBI:15378"/>
        <dbReference type="ChEBI" id="CHEBI:30013"/>
        <dbReference type="ChEBI" id="CHEBI:30616"/>
        <dbReference type="ChEBI" id="CHEBI:61977"/>
        <dbReference type="ChEBI" id="CHEBI:456216"/>
        <dbReference type="EC" id="2.7.11.1"/>
    </reaction>
</comment>
<evidence type="ECO:0000256" key="7">
    <source>
        <dbReference type="ARBA" id="ARBA00022840"/>
    </source>
</evidence>
<evidence type="ECO:0000256" key="3">
    <source>
        <dbReference type="ARBA" id="ARBA00022527"/>
    </source>
</evidence>
<dbReference type="InterPro" id="IPR037924">
    <property type="entry name" value="Pelle_death"/>
</dbReference>
<dbReference type="InterPro" id="IPR000719">
    <property type="entry name" value="Prot_kinase_dom"/>
</dbReference>
<dbReference type="CDD" id="cd08307">
    <property type="entry name" value="Death_Pelle"/>
    <property type="match status" value="1"/>
</dbReference>
<dbReference type="InterPro" id="IPR017441">
    <property type="entry name" value="Protein_kinase_ATP_BS"/>
</dbReference>
<keyword evidence="3" id="KW-0723">Serine/threonine-protein kinase</keyword>
<accession>A0A0D3QDD1</accession>
<feature type="region of interest" description="Disordered" evidence="11">
    <location>
        <begin position="175"/>
        <end position="211"/>
    </location>
</feature>
<dbReference type="SUPFAM" id="SSF47986">
    <property type="entry name" value="DEATH domain"/>
    <property type="match status" value="1"/>
</dbReference>
<evidence type="ECO:0000256" key="2">
    <source>
        <dbReference type="ARBA" id="ARBA00012513"/>
    </source>
</evidence>
<evidence type="ECO:0000313" key="13">
    <source>
        <dbReference type="EMBL" id="AJC98910.1"/>
    </source>
</evidence>
<dbReference type="FunFam" id="1.10.533.10:FF:000094">
    <property type="entry name" value="Interleukin-1 receptor-associated kinase"/>
    <property type="match status" value="1"/>
</dbReference>
<evidence type="ECO:0000259" key="12">
    <source>
        <dbReference type="PROSITE" id="PS50011"/>
    </source>
</evidence>
<dbReference type="EMBL" id="KP274752">
    <property type="protein sequence ID" value="AJC98918.1"/>
    <property type="molecule type" value="Genomic_DNA"/>
</dbReference>
<dbReference type="FunFam" id="3.30.200.20:FF:000572">
    <property type="entry name" value="Interleukin-1 receptor-associated kinase"/>
    <property type="match status" value="1"/>
</dbReference>
<dbReference type="Pfam" id="PF07714">
    <property type="entry name" value="PK_Tyr_Ser-Thr"/>
    <property type="match status" value="1"/>
</dbReference>
<dbReference type="PROSITE" id="PS00108">
    <property type="entry name" value="PROTEIN_KINASE_ST"/>
    <property type="match status" value="1"/>
</dbReference>
<dbReference type="VEuPathDB" id="VectorBase:ACOM037383"/>
<evidence type="ECO:0000256" key="6">
    <source>
        <dbReference type="ARBA" id="ARBA00022777"/>
    </source>
</evidence>
<keyword evidence="7 10" id="KW-0067">ATP-binding</keyword>
<feature type="region of interest" description="Disordered" evidence="11">
    <location>
        <begin position="1"/>
        <end position="23"/>
    </location>
</feature>
<dbReference type="SUPFAM" id="SSF56112">
    <property type="entry name" value="Protein kinase-like (PK-like)"/>
    <property type="match status" value="1"/>
</dbReference>
<dbReference type="VEuPathDB" id="VectorBase:ACON002966"/>
<dbReference type="InterPro" id="IPR051824">
    <property type="entry name" value="LRR_Rcpt-Like_S/T_Kinase"/>
</dbReference>
<dbReference type="PANTHER" id="PTHR48006">
    <property type="entry name" value="LEUCINE-RICH REPEAT-CONTAINING PROTEIN DDB_G0281931-RELATED"/>
    <property type="match status" value="1"/>
</dbReference>